<comment type="catalytic activity">
    <reaction evidence="9 15">
        <text>D-sedoheptulose 7-phosphate + D-glyceraldehyde 3-phosphate = aldehydo-D-ribose 5-phosphate + D-xylulose 5-phosphate</text>
        <dbReference type="Rhea" id="RHEA:10508"/>
        <dbReference type="ChEBI" id="CHEBI:57483"/>
        <dbReference type="ChEBI" id="CHEBI:57737"/>
        <dbReference type="ChEBI" id="CHEBI:58273"/>
        <dbReference type="ChEBI" id="CHEBI:59776"/>
        <dbReference type="EC" id="2.2.1.1"/>
    </reaction>
</comment>
<dbReference type="Pfam" id="PF00456">
    <property type="entry name" value="Transketolase_N"/>
    <property type="match status" value="1"/>
</dbReference>
<dbReference type="FunFam" id="3.40.50.970:FF:000003">
    <property type="entry name" value="Transketolase"/>
    <property type="match status" value="1"/>
</dbReference>
<dbReference type="Pfam" id="PF02779">
    <property type="entry name" value="Transket_pyr"/>
    <property type="match status" value="1"/>
</dbReference>
<evidence type="ECO:0000256" key="10">
    <source>
        <dbReference type="PIRSR" id="PIRSR605478-1"/>
    </source>
</evidence>
<feature type="binding site" evidence="11">
    <location>
        <position position="353"/>
    </location>
    <ligand>
        <name>substrate</name>
    </ligand>
</feature>
<comment type="cofactor">
    <cofactor evidence="1">
        <name>Co(2+)</name>
        <dbReference type="ChEBI" id="CHEBI:48828"/>
    </cofactor>
</comment>
<dbReference type="InterPro" id="IPR005478">
    <property type="entry name" value="Transketolase_bac-like"/>
</dbReference>
<evidence type="ECO:0000256" key="5">
    <source>
        <dbReference type="ARBA" id="ARBA00022679"/>
    </source>
</evidence>
<dbReference type="KEGG" id="lpan:LPMP_242040"/>
<dbReference type="InterPro" id="IPR020826">
    <property type="entry name" value="Transketolase_BS"/>
</dbReference>
<evidence type="ECO:0000256" key="13">
    <source>
        <dbReference type="PIRSR" id="PIRSR605478-4"/>
    </source>
</evidence>
<feature type="binding site" evidence="11">
    <location>
        <position position="261"/>
    </location>
    <ligand>
        <name>substrate</name>
    </ligand>
</feature>
<dbReference type="Gene3D" id="3.40.50.970">
    <property type="match status" value="2"/>
</dbReference>
<evidence type="ECO:0000256" key="7">
    <source>
        <dbReference type="ARBA" id="ARBA00022842"/>
    </source>
</evidence>
<evidence type="ECO:0000256" key="14">
    <source>
        <dbReference type="PIRSR" id="PIRSR605478-5"/>
    </source>
</evidence>
<dbReference type="InterPro" id="IPR005474">
    <property type="entry name" value="Transketolase_N"/>
</dbReference>
<evidence type="ECO:0000256" key="15">
    <source>
        <dbReference type="RuleBase" id="RU004996"/>
    </source>
</evidence>
<dbReference type="eggNOG" id="KOG0523">
    <property type="taxonomic scope" value="Eukaryota"/>
</dbReference>
<comment type="cofactor">
    <cofactor evidence="12">
        <name>thiamine diphosphate</name>
        <dbReference type="ChEBI" id="CHEBI:58937"/>
    </cofactor>
    <text evidence="12">Binds 1 thiamine pyrophosphate per subunit. During the reaction, the substrate forms a covalent intermediate with the cofactor.</text>
</comment>
<feature type="binding site" evidence="11">
    <location>
        <position position="459"/>
    </location>
    <ligand>
        <name>substrate</name>
    </ligand>
</feature>
<dbReference type="PROSITE" id="PS00801">
    <property type="entry name" value="TRANSKETOLASE_1"/>
    <property type="match status" value="1"/>
</dbReference>
<feature type="binding site" evidence="11">
    <location>
        <position position="380"/>
    </location>
    <ligand>
        <name>substrate</name>
    </ligand>
</feature>
<dbReference type="NCBIfam" id="TIGR00232">
    <property type="entry name" value="tktlase_bact"/>
    <property type="match status" value="1"/>
</dbReference>
<keyword evidence="8 12" id="KW-0786">Thiamine pyrophosphate</keyword>
<feature type="binding site" evidence="13">
    <location>
        <position position="187"/>
    </location>
    <ligand>
        <name>Mg(2+)</name>
        <dbReference type="ChEBI" id="CHEBI:18420"/>
    </ligand>
</feature>
<comment type="similarity">
    <text evidence="2 15">Belongs to the transketolase family.</text>
</comment>
<dbReference type="CDD" id="cd02012">
    <property type="entry name" value="TPP_TK"/>
    <property type="match status" value="1"/>
</dbReference>
<feature type="site" description="Important for catalytic activity" evidence="14">
    <location>
        <position position="261"/>
    </location>
</feature>
<dbReference type="OrthoDB" id="10267175at2759"/>
<feature type="binding site" evidence="12">
    <location>
        <position position="185"/>
    </location>
    <ligand>
        <name>thiamine diphosphate</name>
        <dbReference type="ChEBI" id="CHEBI:58937"/>
    </ligand>
</feature>
<dbReference type="VEuPathDB" id="TriTrypDB:LPMP_242040"/>
<protein>
    <recommendedName>
        <fullName evidence="4 15">Transketolase</fullName>
        <ecNumber evidence="4 15">2.2.1.1</ecNumber>
    </recommendedName>
</protein>
<dbReference type="InterPro" id="IPR009014">
    <property type="entry name" value="Transketo_C/PFOR_II"/>
</dbReference>
<dbReference type="Pfam" id="PF22613">
    <property type="entry name" value="Transketolase_C_1"/>
    <property type="match status" value="1"/>
</dbReference>
<dbReference type="GeneID" id="22575613"/>
<evidence type="ECO:0000256" key="11">
    <source>
        <dbReference type="PIRSR" id="PIRSR605478-2"/>
    </source>
</evidence>
<feature type="site" description="Important for catalytic activity" evidence="14">
    <location>
        <position position="26"/>
    </location>
</feature>
<dbReference type="GO" id="GO:0046872">
    <property type="term" value="F:metal ion binding"/>
    <property type="evidence" value="ECO:0007669"/>
    <property type="project" value="UniProtKB-KW"/>
</dbReference>
<feature type="binding site" evidence="11">
    <location>
        <position position="26"/>
    </location>
    <ligand>
        <name>substrate</name>
    </ligand>
</feature>
<evidence type="ECO:0000256" key="9">
    <source>
        <dbReference type="ARBA" id="ARBA00049473"/>
    </source>
</evidence>
<dbReference type="SUPFAM" id="SSF52518">
    <property type="entry name" value="Thiamin diphosphate-binding fold (THDP-binding)"/>
    <property type="match status" value="2"/>
</dbReference>
<feature type="domain" description="Transketolase-like pyrimidine-binding" evidence="16">
    <location>
        <begin position="350"/>
        <end position="524"/>
    </location>
</feature>
<evidence type="ECO:0000313" key="18">
    <source>
        <dbReference type="Proteomes" id="UP000063063"/>
    </source>
</evidence>
<feature type="binding site" evidence="11">
    <location>
        <position position="518"/>
    </location>
    <ligand>
        <name>substrate</name>
    </ligand>
</feature>
<dbReference type="GO" id="GO:0006098">
    <property type="term" value="P:pentose-phosphate shunt"/>
    <property type="evidence" value="ECO:0007669"/>
    <property type="project" value="TreeGrafter"/>
</dbReference>
<feature type="binding site" evidence="11">
    <location>
        <position position="471"/>
    </location>
    <ligand>
        <name>substrate</name>
    </ligand>
</feature>
<keyword evidence="15" id="KW-0106">Calcium</keyword>
<dbReference type="VEuPathDB" id="TriTrypDB:LPAL13_240027700"/>
<dbReference type="GO" id="GO:0005829">
    <property type="term" value="C:cytosol"/>
    <property type="evidence" value="ECO:0007669"/>
    <property type="project" value="TreeGrafter"/>
</dbReference>
<feature type="binding site" evidence="12">
    <location>
        <begin position="114"/>
        <end position="116"/>
    </location>
    <ligand>
        <name>thiamine diphosphate</name>
        <dbReference type="ChEBI" id="CHEBI:58937"/>
    </ligand>
</feature>
<dbReference type="EMBL" id="CP009393">
    <property type="protein sequence ID" value="AIN98836.1"/>
    <property type="molecule type" value="Genomic_DNA"/>
</dbReference>
<dbReference type="Proteomes" id="UP000063063">
    <property type="component" value="Chromosome 24"/>
</dbReference>
<dbReference type="SMART" id="SM00861">
    <property type="entry name" value="Transket_pyr"/>
    <property type="match status" value="1"/>
</dbReference>
<proteinExistence type="inferred from homology"/>
<name>A0A088SB09_LEIPA</name>
<dbReference type="InterPro" id="IPR005475">
    <property type="entry name" value="Transketolase-like_Pyr-bd"/>
</dbReference>
<comment type="cofactor">
    <cofactor evidence="15">
        <name>Mg(2+)</name>
        <dbReference type="ChEBI" id="CHEBI:18420"/>
    </cofactor>
    <cofactor evidence="15">
        <name>Ca(2+)</name>
        <dbReference type="ChEBI" id="CHEBI:29108"/>
    </cofactor>
    <cofactor evidence="15">
        <name>Mn(2+)</name>
        <dbReference type="ChEBI" id="CHEBI:29035"/>
    </cofactor>
    <cofactor evidence="15">
        <name>Co(2+)</name>
        <dbReference type="ChEBI" id="CHEBI:48828"/>
    </cofactor>
    <text evidence="15">Binds 1 Mg(2+) ion per subunit. Can also utilize other divalent metal cations, such as Ca(2+), Mn(2+) and Co(2+).</text>
</comment>
<reference evidence="17 18" key="1">
    <citation type="journal article" date="2015" name="Sci. Rep.">
        <title>The genome of Leishmania panamensis: insights into genomics of the L. (Viannia) subgenus.</title>
        <authorList>
            <person name="Llanes A."/>
            <person name="Restrepo C.M."/>
            <person name="Vecchio G.D."/>
            <person name="Anguizola F.J."/>
            <person name="Lleonart R."/>
        </authorList>
    </citation>
    <scope>NUCLEOTIDE SEQUENCE [LARGE SCALE GENOMIC DNA]</scope>
    <source>
        <strain evidence="17 18">MHOM/PA/94/PSC-1</strain>
    </source>
</reference>
<keyword evidence="18" id="KW-1185">Reference proteome</keyword>
<dbReference type="InterPro" id="IPR029061">
    <property type="entry name" value="THDP-binding"/>
</dbReference>
<evidence type="ECO:0000256" key="6">
    <source>
        <dbReference type="ARBA" id="ARBA00022723"/>
    </source>
</evidence>
<dbReference type="SUPFAM" id="SSF52922">
    <property type="entry name" value="TK C-terminal domain-like"/>
    <property type="match status" value="1"/>
</dbReference>
<feature type="binding site" evidence="13">
    <location>
        <position position="185"/>
    </location>
    <ligand>
        <name>Mg(2+)</name>
        <dbReference type="ChEBI" id="CHEBI:18420"/>
    </ligand>
</feature>
<dbReference type="InterPro" id="IPR049557">
    <property type="entry name" value="Transketolase_CS"/>
</dbReference>
<evidence type="ECO:0000259" key="16">
    <source>
        <dbReference type="SMART" id="SM00861"/>
    </source>
</evidence>
<feature type="binding site" evidence="13">
    <location>
        <position position="155"/>
    </location>
    <ligand>
        <name>Mg(2+)</name>
        <dbReference type="ChEBI" id="CHEBI:18420"/>
    </ligand>
</feature>
<dbReference type="RefSeq" id="XP_010699543.1">
    <property type="nucleotide sequence ID" value="XM_010701241.1"/>
</dbReference>
<evidence type="ECO:0000256" key="1">
    <source>
        <dbReference type="ARBA" id="ARBA00001941"/>
    </source>
</evidence>
<feature type="binding site" evidence="12">
    <location>
        <position position="156"/>
    </location>
    <ligand>
        <name>thiamine diphosphate</name>
        <dbReference type="ChEBI" id="CHEBI:58937"/>
    </ligand>
</feature>
<dbReference type="AlphaFoldDB" id="A0A088SB09"/>
<keyword evidence="6 13" id="KW-0479">Metal-binding</keyword>
<feature type="binding site" evidence="12">
    <location>
        <position position="261"/>
    </location>
    <ligand>
        <name>thiamine diphosphate</name>
        <dbReference type="ChEBI" id="CHEBI:58937"/>
    </ligand>
</feature>
<dbReference type="PANTHER" id="PTHR43522">
    <property type="entry name" value="TRANSKETOLASE"/>
    <property type="match status" value="1"/>
</dbReference>
<dbReference type="GO" id="GO:0004802">
    <property type="term" value="F:transketolase activity"/>
    <property type="evidence" value="ECO:0007669"/>
    <property type="project" value="UniProtKB-EC"/>
</dbReference>
<dbReference type="PROSITE" id="PS00802">
    <property type="entry name" value="TRANSKETOLASE_2"/>
    <property type="match status" value="1"/>
</dbReference>
<evidence type="ECO:0000256" key="8">
    <source>
        <dbReference type="ARBA" id="ARBA00023052"/>
    </source>
</evidence>
<organism evidence="17 18">
    <name type="scientific">Leishmania panamensis</name>
    <dbReference type="NCBI Taxonomy" id="5679"/>
    <lineage>
        <taxon>Eukaryota</taxon>
        <taxon>Discoba</taxon>
        <taxon>Euglenozoa</taxon>
        <taxon>Kinetoplastea</taxon>
        <taxon>Metakinetoplastina</taxon>
        <taxon>Trypanosomatida</taxon>
        <taxon>Trypanosomatidae</taxon>
        <taxon>Leishmaniinae</taxon>
        <taxon>Leishmania</taxon>
        <taxon>Leishmania guyanensis species complex</taxon>
    </lineage>
</organism>
<dbReference type="PANTHER" id="PTHR43522:SF2">
    <property type="entry name" value="TRANSKETOLASE 1-RELATED"/>
    <property type="match status" value="1"/>
</dbReference>
<evidence type="ECO:0000256" key="3">
    <source>
        <dbReference type="ARBA" id="ARBA00011738"/>
    </source>
</evidence>
<sequence>MASIEKVANCIRCLAADIVQGGNSGHPGTPMGMAPVSAILWTEVMKYNSQDPHWADRDRFVMSNGHACALQYALLHMAGFDLTMDDLKRFRQEDSRTPGHPERFVTSGVEVTTGPLGQGIANAVGLAMAEAHLAATFNRPGHEIVNHHTYAYCGDGCLMEGVCQEALSLAGHLGLEKLIVIYDSNHICIDGSTDLSFTESCTQKYVSMGFHVIEVCNGDSDYDGLRKALAEAKATKGKPKMIVQTTTIGYGSSKQGTEKVHGAPLGDEDIASVKTKFGRDPSKKYHVDEDVRSVFQKHVEKCAMEQKAWEERLAKYMAAFPAEGSAFVAQMKGELPAGWEAKLPTNCSPIATRKASENCLAVLFQAIPALIGGSADLTPSNLTRPASANLTDFAPGSYEGRYIRFGVREHAMCAILNGLDAHGCLIPFGGTFLNFVGYALAAVRLAALSHHRAIYVATHDSIGLGEDGPTHQPVELVAALRAMPNLQVIRPSDQTETSGAWAVAVTSARTPTVLCLSRQNTVPQPGSSIEGVKRGAYPLAEVPNPQLVIVASGSEVSLAVDAAKALSGELRVSVVSMPCQELFDAQSDKYRKSVFPDGVPVVSVEAYLSFGWEKYSHAHVGMSGFGASAPAGALYKKFGITTGDVVATACKLVARFPNCTAPLKNSSFSKI</sequence>
<dbReference type="InterPro" id="IPR055152">
    <property type="entry name" value="Transketolase-like_C_2"/>
</dbReference>
<dbReference type="CDD" id="cd07033">
    <property type="entry name" value="TPP_PYR_DXS_TK_like"/>
    <property type="match status" value="1"/>
</dbReference>
<dbReference type="FunFam" id="3.40.50.970:FF:000004">
    <property type="entry name" value="Transketolase"/>
    <property type="match status" value="1"/>
</dbReference>
<comment type="subunit">
    <text evidence="3 15">Homodimer.</text>
</comment>
<feature type="binding site" evidence="12">
    <location>
        <position position="435"/>
    </location>
    <ligand>
        <name>thiamine diphosphate</name>
        <dbReference type="ChEBI" id="CHEBI:58937"/>
    </ligand>
</feature>
<feature type="binding site" evidence="12">
    <location>
        <position position="66"/>
    </location>
    <ligand>
        <name>thiamine diphosphate</name>
        <dbReference type="ChEBI" id="CHEBI:58937"/>
    </ligand>
</feature>
<dbReference type="FunFam" id="3.40.50.920:FF:000003">
    <property type="entry name" value="Transketolase"/>
    <property type="match status" value="1"/>
</dbReference>
<evidence type="ECO:0000256" key="12">
    <source>
        <dbReference type="PIRSR" id="PIRSR605478-3"/>
    </source>
</evidence>
<dbReference type="InterPro" id="IPR033247">
    <property type="entry name" value="Transketolase_fam"/>
</dbReference>
<comment type="cofactor">
    <cofactor evidence="13">
        <name>Mg(2+)</name>
        <dbReference type="ChEBI" id="CHEBI:18420"/>
    </cofactor>
    <text evidence="13">Binds 1 Mg(2+) ion per subunit. Can also utilize other divalent metal cations, such as Ca(2+), Mn(2+) and Co(2+).</text>
</comment>
<feature type="active site" description="Proton donor" evidence="10">
    <location>
        <position position="409"/>
    </location>
</feature>
<comment type="function">
    <text evidence="15">Catalyzes the transfer of a two-carbon ketol group from a ketose donor to an aldose acceptor, via a covalent intermediate with the cofactor thiamine pyrophosphate.</text>
</comment>
<dbReference type="EC" id="2.2.1.1" evidence="4 15"/>
<evidence type="ECO:0000313" key="17">
    <source>
        <dbReference type="EMBL" id="AIN98836.1"/>
    </source>
</evidence>
<evidence type="ECO:0000256" key="2">
    <source>
        <dbReference type="ARBA" id="ARBA00007131"/>
    </source>
</evidence>
<accession>A0A088SB09</accession>
<keyword evidence="5 15" id="KW-0808">Transferase</keyword>
<dbReference type="Gene3D" id="3.40.50.920">
    <property type="match status" value="1"/>
</dbReference>
<gene>
    <name evidence="17" type="ORF">LPMP_242040</name>
</gene>
<keyword evidence="7 13" id="KW-0460">Magnesium</keyword>
<evidence type="ECO:0000256" key="4">
    <source>
        <dbReference type="ARBA" id="ARBA00013152"/>
    </source>
</evidence>
<feature type="binding site" evidence="11">
    <location>
        <position position="467"/>
    </location>
    <ligand>
        <name>substrate</name>
    </ligand>
</feature>